<sequence length="277" mass="30234">MMSHKQPKACLQRVRASRQPALGLLAAASLIVAVMAPAAVRQVQASESYTSAYSVSFIGIPVATLNFSVRIDGKAFEISGDMATTFLADMLDPTRGNVRSEGQIVDGRFKATRFEVRYQSGSEPYRATMSLRNGNVRSTTVEPKKKRSGDWVPVSKADMRSIVDPLTSLIFAKGNTPCPATVPVFDGVSRFDLKLTPKGKRPFRTEGYAGDTTVCAVRFTPKSGYRKSSSSIEAMRRQSGMEVWFARHPQGGYMAPVYAKVPTKYGNVIIAARKFGS</sequence>
<reference evidence="1" key="1">
    <citation type="submission" date="2021-07" db="EMBL/GenBank/DDBJ databases">
        <title>Pseudohoeflea marina sp. nov. a polyhydroxyalcanoate-producing bacterium.</title>
        <authorList>
            <person name="Zheng W."/>
            <person name="Yu S."/>
            <person name="Huang Y."/>
        </authorList>
    </citation>
    <scope>NUCLEOTIDE SEQUENCE</scope>
    <source>
        <strain evidence="1">DP4N28-3</strain>
    </source>
</reference>
<dbReference type="RefSeq" id="WP_219200258.1">
    <property type="nucleotide sequence ID" value="NZ_JAHWQX010000001.1"/>
</dbReference>
<name>A0ABS6WKP5_9HYPH</name>
<evidence type="ECO:0000313" key="2">
    <source>
        <dbReference type="Proteomes" id="UP001430804"/>
    </source>
</evidence>
<organism evidence="1 2">
    <name type="scientific">Pseudohoeflea coraliihabitans</name>
    <dbReference type="NCBI Taxonomy" id="2860393"/>
    <lineage>
        <taxon>Bacteria</taxon>
        <taxon>Pseudomonadati</taxon>
        <taxon>Pseudomonadota</taxon>
        <taxon>Alphaproteobacteria</taxon>
        <taxon>Hyphomicrobiales</taxon>
        <taxon>Rhizobiaceae</taxon>
        <taxon>Pseudohoeflea</taxon>
    </lineage>
</organism>
<dbReference type="InterPro" id="IPR021457">
    <property type="entry name" value="DUF3108"/>
</dbReference>
<proteinExistence type="predicted"/>
<comment type="caution">
    <text evidence="1">The sequence shown here is derived from an EMBL/GenBank/DDBJ whole genome shotgun (WGS) entry which is preliminary data.</text>
</comment>
<dbReference type="Pfam" id="PF11306">
    <property type="entry name" value="DUF3108"/>
    <property type="match status" value="1"/>
</dbReference>
<keyword evidence="2" id="KW-1185">Reference proteome</keyword>
<accession>A0ABS6WKP5</accession>
<gene>
    <name evidence="1" type="ORF">KY465_04505</name>
</gene>
<dbReference type="Proteomes" id="UP001430804">
    <property type="component" value="Unassembled WGS sequence"/>
</dbReference>
<protein>
    <submittedName>
        <fullName evidence="1">DUF3108 domain-containing protein</fullName>
    </submittedName>
</protein>
<dbReference type="EMBL" id="JAHWQX010000001">
    <property type="protein sequence ID" value="MBW3096532.1"/>
    <property type="molecule type" value="Genomic_DNA"/>
</dbReference>
<evidence type="ECO:0000313" key="1">
    <source>
        <dbReference type="EMBL" id="MBW3096532.1"/>
    </source>
</evidence>